<dbReference type="EMBL" id="FMHY01000002">
    <property type="protein sequence ID" value="SCL63195.1"/>
    <property type="molecule type" value="Genomic_DNA"/>
</dbReference>
<dbReference type="SUPFAM" id="SSF53254">
    <property type="entry name" value="Phosphoglycerate mutase-like"/>
    <property type="match status" value="1"/>
</dbReference>
<dbReference type="Proteomes" id="UP000199696">
    <property type="component" value="Unassembled WGS sequence"/>
</dbReference>
<dbReference type="PROSITE" id="PS00175">
    <property type="entry name" value="PG_MUTASE"/>
    <property type="match status" value="1"/>
</dbReference>
<evidence type="ECO:0000313" key="2">
    <source>
        <dbReference type="Proteomes" id="UP000199696"/>
    </source>
</evidence>
<accession>A0A1C6VAA6</accession>
<dbReference type="Pfam" id="PF00300">
    <property type="entry name" value="His_Phos_1"/>
    <property type="match status" value="1"/>
</dbReference>
<dbReference type="InterPro" id="IPR029033">
    <property type="entry name" value="His_PPase_superfam"/>
</dbReference>
<dbReference type="InterPro" id="IPR050275">
    <property type="entry name" value="PGM_Phosphatase"/>
</dbReference>
<dbReference type="RefSeq" id="WP_091123182.1">
    <property type="nucleotide sequence ID" value="NZ_FMHY01000002.1"/>
</dbReference>
<dbReference type="SMART" id="SM00855">
    <property type="entry name" value="PGAM"/>
    <property type="match status" value="1"/>
</dbReference>
<sequence length="215" mass="23641">MVPAELVIARHGEAACNVAGIVGGEHGCTGLTNLGRDQVAQLAARLADEHSHRPYTAYYATPRLRVMQTAEIITEALQLSATIEPELRGPDHGDADGQPWVDVKTAFQGPPQHAPNRPYAHGSETWNQYLNRATTALQKILARHDGERILIAAHGETVEAAHTLLLGLPQNACLRLGFVTDHASLNRWQRPTNRFGRTIWQLVTHNDTRHLGTPQ</sequence>
<dbReference type="OrthoDB" id="3628970at2"/>
<evidence type="ECO:0000313" key="1">
    <source>
        <dbReference type="EMBL" id="SCL63195.1"/>
    </source>
</evidence>
<dbReference type="Gene3D" id="3.40.50.1240">
    <property type="entry name" value="Phosphoglycerate mutase-like"/>
    <property type="match status" value="1"/>
</dbReference>
<dbReference type="InterPro" id="IPR001345">
    <property type="entry name" value="PG/BPGM_mutase_AS"/>
</dbReference>
<dbReference type="AlphaFoldDB" id="A0A1C6VAA6"/>
<dbReference type="CDD" id="cd07067">
    <property type="entry name" value="HP_PGM_like"/>
    <property type="match status" value="1"/>
</dbReference>
<dbReference type="GO" id="GO:0005829">
    <property type="term" value="C:cytosol"/>
    <property type="evidence" value="ECO:0007669"/>
    <property type="project" value="TreeGrafter"/>
</dbReference>
<protein>
    <submittedName>
        <fullName evidence="1">Probable phosphoglycerate mutase</fullName>
    </submittedName>
</protein>
<name>A0A1C6VAA6_9ACTN</name>
<dbReference type="STRING" id="227316.GA0070604_4918"/>
<dbReference type="PANTHER" id="PTHR48100">
    <property type="entry name" value="BROAD-SPECIFICITY PHOSPHATASE YOR283W-RELATED"/>
    <property type="match status" value="1"/>
</dbReference>
<dbReference type="GO" id="GO:0016791">
    <property type="term" value="F:phosphatase activity"/>
    <property type="evidence" value="ECO:0007669"/>
    <property type="project" value="TreeGrafter"/>
</dbReference>
<dbReference type="PANTHER" id="PTHR48100:SF44">
    <property type="entry name" value="PHOSPHATASE C1620.13-RELATED"/>
    <property type="match status" value="1"/>
</dbReference>
<keyword evidence="2" id="KW-1185">Reference proteome</keyword>
<organism evidence="1 2">
    <name type="scientific">Micromonospora eburnea</name>
    <dbReference type="NCBI Taxonomy" id="227316"/>
    <lineage>
        <taxon>Bacteria</taxon>
        <taxon>Bacillati</taxon>
        <taxon>Actinomycetota</taxon>
        <taxon>Actinomycetes</taxon>
        <taxon>Micromonosporales</taxon>
        <taxon>Micromonosporaceae</taxon>
        <taxon>Micromonospora</taxon>
    </lineage>
</organism>
<proteinExistence type="predicted"/>
<reference evidence="2" key="1">
    <citation type="submission" date="2016-06" db="EMBL/GenBank/DDBJ databases">
        <authorList>
            <person name="Varghese N."/>
            <person name="Submissions Spin"/>
        </authorList>
    </citation>
    <scope>NUCLEOTIDE SEQUENCE [LARGE SCALE GENOMIC DNA]</scope>
    <source>
        <strain evidence="2">DSM 44814</strain>
    </source>
</reference>
<dbReference type="InterPro" id="IPR013078">
    <property type="entry name" value="His_Pase_superF_clade-1"/>
</dbReference>
<gene>
    <name evidence="1" type="ORF">GA0070604_4918</name>
</gene>